<evidence type="ECO:0000256" key="5">
    <source>
        <dbReference type="ARBA" id="ARBA00023274"/>
    </source>
</evidence>
<dbReference type="GO" id="GO:0008097">
    <property type="term" value="F:5S rRNA binding"/>
    <property type="evidence" value="ECO:0007669"/>
    <property type="project" value="InterPro"/>
</dbReference>
<evidence type="ECO:0000313" key="8">
    <source>
        <dbReference type="Proteomes" id="UP000688137"/>
    </source>
</evidence>
<dbReference type="OMA" id="CQIADAR"/>
<dbReference type="AlphaFoldDB" id="A0A8S1JX40"/>
<evidence type="ECO:0000313" key="7">
    <source>
        <dbReference type="EMBL" id="CAD8045200.1"/>
    </source>
</evidence>
<dbReference type="GO" id="GO:0003735">
    <property type="term" value="F:structural constituent of ribosome"/>
    <property type="evidence" value="ECO:0007669"/>
    <property type="project" value="InterPro"/>
</dbReference>
<dbReference type="GO" id="GO:0006412">
    <property type="term" value="P:translation"/>
    <property type="evidence" value="ECO:0007669"/>
    <property type="project" value="InterPro"/>
</dbReference>
<protein>
    <recommendedName>
        <fullName evidence="6">Large ribosomal subunit protein uL18 C-terminal eukaryotes domain-containing protein</fullName>
    </recommendedName>
</protein>
<evidence type="ECO:0000256" key="2">
    <source>
        <dbReference type="ARBA" id="ARBA00007116"/>
    </source>
</evidence>
<comment type="similarity">
    <text evidence="2">Belongs to the universal ribosomal protein uL18 family.</text>
</comment>
<evidence type="ECO:0000256" key="4">
    <source>
        <dbReference type="ARBA" id="ARBA00022980"/>
    </source>
</evidence>
<dbReference type="GO" id="GO:0022625">
    <property type="term" value="C:cytosolic large ribosomal subunit"/>
    <property type="evidence" value="ECO:0007669"/>
    <property type="project" value="TreeGrafter"/>
</dbReference>
<name>A0A8S1JX40_PARPR</name>
<evidence type="ECO:0000256" key="3">
    <source>
        <dbReference type="ARBA" id="ARBA00022490"/>
    </source>
</evidence>
<evidence type="ECO:0000256" key="1">
    <source>
        <dbReference type="ARBA" id="ARBA00004496"/>
    </source>
</evidence>
<dbReference type="PANTHER" id="PTHR23410">
    <property type="entry name" value="RIBOSOMAL PROTEIN L5-RELATED"/>
    <property type="match status" value="1"/>
</dbReference>
<dbReference type="CDD" id="cd00432">
    <property type="entry name" value="Ribosomal_L18_L5e"/>
    <property type="match status" value="1"/>
</dbReference>
<keyword evidence="3" id="KW-0963">Cytoplasm</keyword>
<dbReference type="InterPro" id="IPR057268">
    <property type="entry name" value="Ribosomal_L18"/>
</dbReference>
<dbReference type="Pfam" id="PF17144">
    <property type="entry name" value="Ribosomal_L5e"/>
    <property type="match status" value="1"/>
</dbReference>
<keyword evidence="8" id="KW-1185">Reference proteome</keyword>
<evidence type="ECO:0000259" key="6">
    <source>
        <dbReference type="Pfam" id="PF14204"/>
    </source>
</evidence>
<dbReference type="GO" id="GO:0000027">
    <property type="term" value="P:ribosomal large subunit assembly"/>
    <property type="evidence" value="ECO:0007669"/>
    <property type="project" value="TreeGrafter"/>
</dbReference>
<dbReference type="Proteomes" id="UP000688137">
    <property type="component" value="Unassembled WGS sequence"/>
</dbReference>
<dbReference type="InterPro" id="IPR025607">
    <property type="entry name" value="Ribosomal_uL18_C_euk"/>
</dbReference>
<keyword evidence="5" id="KW-0687">Ribonucleoprotein</keyword>
<comment type="caution">
    <text evidence="7">The sequence shown here is derived from an EMBL/GenBank/DDBJ whole genome shotgun (WGS) entry which is preliminary data.</text>
</comment>
<proteinExistence type="inferred from homology"/>
<dbReference type="PANTHER" id="PTHR23410:SF12">
    <property type="entry name" value="LARGE RIBOSOMAL SUBUNIT PROTEIN UL18"/>
    <property type="match status" value="1"/>
</dbReference>
<comment type="subcellular location">
    <subcellularLocation>
        <location evidence="1">Cytoplasm</location>
    </subcellularLocation>
</comment>
<gene>
    <name evidence="7" type="ORF">PPRIM_AZ9-3.1.T0090226</name>
</gene>
<feature type="domain" description="Large ribosomal subunit protein uL18 C-terminal eukaryotes" evidence="6">
    <location>
        <begin position="249"/>
        <end position="300"/>
    </location>
</feature>
<dbReference type="FunFam" id="3.30.420.100:FF:000014">
    <property type="entry name" value="Ribosomal protein L5"/>
    <property type="match status" value="1"/>
</dbReference>
<accession>A0A8S1JX40</accession>
<dbReference type="HAMAP" id="MF_01337_A">
    <property type="entry name" value="Ribosomal_uL18_A"/>
    <property type="match status" value="1"/>
</dbReference>
<keyword evidence="4" id="KW-0689">Ribosomal protein</keyword>
<dbReference type="InterPro" id="IPR005485">
    <property type="entry name" value="Rbsml_uL18_euk_arch"/>
</dbReference>
<dbReference type="Pfam" id="PF14204">
    <property type="entry name" value="Ribosomal_L18_c"/>
    <property type="match status" value="1"/>
</dbReference>
<sequence length="313" mass="36244">MAFVKLVKGKPYFKRFQTQFRRRREGKTDYYARSRLIVQDKDKYNSPKYRFVVRHTNTKIICQVIYATLKGDKVVASAESTELKRFGLTTGLKNYAASYATGLLLARRTLKTLKMDKFYEGNKNIDGNLYDVADKENPERRPFFAVLDIGLVRSTLGNRVFAALKGAADGGIHIPHNNRRFPGFSIDNDKKEKYDANAHKDRIFGVHVDKYMALLQKEKKTNKDGRSKFDVQFHNWEQTLKTTGAKSVQELFKKIHDEIRKNSDRVKRGVKQNPKRDHTKFRAKRLNAKQRRANALKKIDIATKQAAKLKKKA</sequence>
<reference evidence="7" key="1">
    <citation type="submission" date="2021-01" db="EMBL/GenBank/DDBJ databases">
        <authorList>
            <consortium name="Genoscope - CEA"/>
            <person name="William W."/>
        </authorList>
    </citation>
    <scope>NUCLEOTIDE SEQUENCE</scope>
</reference>
<organism evidence="7 8">
    <name type="scientific">Paramecium primaurelia</name>
    <dbReference type="NCBI Taxonomy" id="5886"/>
    <lineage>
        <taxon>Eukaryota</taxon>
        <taxon>Sar</taxon>
        <taxon>Alveolata</taxon>
        <taxon>Ciliophora</taxon>
        <taxon>Intramacronucleata</taxon>
        <taxon>Oligohymenophorea</taxon>
        <taxon>Peniculida</taxon>
        <taxon>Parameciidae</taxon>
        <taxon>Paramecium</taxon>
    </lineage>
</organism>
<dbReference type="EMBL" id="CAJJDM010000006">
    <property type="protein sequence ID" value="CAD8045200.1"/>
    <property type="molecule type" value="Genomic_DNA"/>
</dbReference>